<dbReference type="Proteomes" id="UP000076858">
    <property type="component" value="Unassembled WGS sequence"/>
</dbReference>
<gene>
    <name evidence="1" type="ORF">APZ42_004422</name>
</gene>
<protein>
    <submittedName>
        <fullName evidence="1">Uncharacterized protein</fullName>
    </submittedName>
</protein>
<comment type="caution">
    <text evidence="1">The sequence shown here is derived from an EMBL/GenBank/DDBJ whole genome shotgun (WGS) entry which is preliminary data.</text>
</comment>
<sequence>MSRKHDCLTIVSIQADTRTKPSRPTDVAYLLAISLPCRQGKVVLLPANGDGGVCHDAGYSQAVDRETADL</sequence>
<evidence type="ECO:0000313" key="1">
    <source>
        <dbReference type="EMBL" id="KZR99637.1"/>
    </source>
</evidence>
<evidence type="ECO:0000313" key="2">
    <source>
        <dbReference type="Proteomes" id="UP000076858"/>
    </source>
</evidence>
<dbReference type="AlphaFoldDB" id="A0A164H2N7"/>
<keyword evidence="2" id="KW-1185">Reference proteome</keyword>
<reference evidence="1 2" key="1">
    <citation type="submission" date="2016-03" db="EMBL/GenBank/DDBJ databases">
        <title>EvidentialGene: Evidence-directed Construction of Genes on Genomes.</title>
        <authorList>
            <person name="Gilbert D.G."/>
            <person name="Choi J.-H."/>
            <person name="Mockaitis K."/>
            <person name="Colbourne J."/>
            <person name="Pfrender M."/>
        </authorList>
    </citation>
    <scope>NUCLEOTIDE SEQUENCE [LARGE SCALE GENOMIC DNA]</scope>
    <source>
        <strain evidence="1 2">Xinb3</strain>
        <tissue evidence="1">Complete organism</tissue>
    </source>
</reference>
<proteinExistence type="predicted"/>
<organism evidence="1 2">
    <name type="scientific">Daphnia magna</name>
    <dbReference type="NCBI Taxonomy" id="35525"/>
    <lineage>
        <taxon>Eukaryota</taxon>
        <taxon>Metazoa</taxon>
        <taxon>Ecdysozoa</taxon>
        <taxon>Arthropoda</taxon>
        <taxon>Crustacea</taxon>
        <taxon>Branchiopoda</taxon>
        <taxon>Diplostraca</taxon>
        <taxon>Cladocera</taxon>
        <taxon>Anomopoda</taxon>
        <taxon>Daphniidae</taxon>
        <taxon>Daphnia</taxon>
    </lineage>
</organism>
<name>A0A164H2N7_9CRUS</name>
<accession>A0A164H2N7</accession>
<dbReference type="EMBL" id="LRGB01013078">
    <property type="protein sequence ID" value="KZR99637.1"/>
    <property type="molecule type" value="Genomic_DNA"/>
</dbReference>